<dbReference type="PANTHER" id="PTHR13244">
    <property type="entry name" value="ZINC FINGER MYND DOMAIN CONTAINING PROTEIN 10"/>
    <property type="match status" value="1"/>
</dbReference>
<dbReference type="STRING" id="2880.D7FH17"/>
<dbReference type="OMA" id="HICEQAG"/>
<sequence>MSTATVAAGVPKSDWSLPTRPGLQIEDENEYAGAANAAPVLYVEEAEHFVESLREFSIEEIGNSSWFEQNRRLAKLNLQAHQSAMARSDEYVLEALLTFDKLGVVVHELLAIEAWKEFVLPRLLETERARSGKCTMRLYFTLYHEATLANLLQVALFHGHICEQAGGDLLMELADYCARKMTMLISGRASSKPRNAREVAKDIEERLAKLSPAEEVRGYQEETEFRVCVTAVALLRFLCEHLHRLPLGVMTRVLDTHDVLLGLVILVENPPWTRRAEEGTWQKFVDFEWRTVAAADLLQVTKTEGQVWLAMYHLMCEEECRKRYHFNSLRKNNILRVRKYLNDILLDQLPVLASVQRYMDELTIMEVPEPPSMGTTGSLLMEQIPKVRQSLTRGHDWDALALRATSKRPASGGGGGAFCTYDDADDPDVKSAAALFSAGELEDWGGGAGEGQLEERGAVAASAEKAAAAVEAVRAAKAEAGASREKDWGGGSGGAGGRGGEAPSSSVRA</sequence>
<evidence type="ECO:0000313" key="3">
    <source>
        <dbReference type="Proteomes" id="UP000002630"/>
    </source>
</evidence>
<dbReference type="EMBL" id="FN647726">
    <property type="protein sequence ID" value="CBJ28395.1"/>
    <property type="molecule type" value="Genomic_DNA"/>
</dbReference>
<dbReference type="GO" id="GO:0005737">
    <property type="term" value="C:cytoplasm"/>
    <property type="evidence" value="ECO:0007669"/>
    <property type="project" value="TreeGrafter"/>
</dbReference>
<proteinExistence type="predicted"/>
<dbReference type="eggNOG" id="ENOG502QS3F">
    <property type="taxonomic scope" value="Eukaryota"/>
</dbReference>
<dbReference type="Proteomes" id="UP000002630">
    <property type="component" value="Linkage Group LG27"/>
</dbReference>
<accession>D7FH17</accession>
<dbReference type="InterPro" id="IPR052298">
    <property type="entry name" value="ZMYND10"/>
</dbReference>
<protein>
    <submittedName>
        <fullName evidence="2">Uncharacterized protein</fullName>
    </submittedName>
</protein>
<dbReference type="PANTHER" id="PTHR13244:SF7">
    <property type="entry name" value="ZINC FINGER MYND DOMAIN-CONTAINING PROTEIN 10"/>
    <property type="match status" value="1"/>
</dbReference>
<evidence type="ECO:0000313" key="2">
    <source>
        <dbReference type="EMBL" id="CBJ28395.1"/>
    </source>
</evidence>
<feature type="compositionally biased region" description="Gly residues" evidence="1">
    <location>
        <begin position="489"/>
        <end position="500"/>
    </location>
</feature>
<dbReference type="EMBL" id="FN649752">
    <property type="protein sequence ID" value="CBJ28395.1"/>
    <property type="molecule type" value="Genomic_DNA"/>
</dbReference>
<feature type="compositionally biased region" description="Basic and acidic residues" evidence="1">
    <location>
        <begin position="474"/>
        <end position="488"/>
    </location>
</feature>
<gene>
    <name evidence="2" type="ORF">Esi_0104_0061</name>
</gene>
<dbReference type="OrthoDB" id="432970at2759"/>
<dbReference type="AlphaFoldDB" id="D7FH17"/>
<keyword evidence="3" id="KW-1185">Reference proteome</keyword>
<organism evidence="2 3">
    <name type="scientific">Ectocarpus siliculosus</name>
    <name type="common">Brown alga</name>
    <name type="synonym">Conferva siliculosa</name>
    <dbReference type="NCBI Taxonomy" id="2880"/>
    <lineage>
        <taxon>Eukaryota</taxon>
        <taxon>Sar</taxon>
        <taxon>Stramenopiles</taxon>
        <taxon>Ochrophyta</taxon>
        <taxon>PX clade</taxon>
        <taxon>Phaeophyceae</taxon>
        <taxon>Ectocarpales</taxon>
        <taxon>Ectocarpaceae</taxon>
        <taxon>Ectocarpus</taxon>
    </lineage>
</organism>
<dbReference type="InParanoid" id="D7FH17"/>
<feature type="region of interest" description="Disordered" evidence="1">
    <location>
        <begin position="472"/>
        <end position="509"/>
    </location>
</feature>
<evidence type="ECO:0000256" key="1">
    <source>
        <dbReference type="SAM" id="MobiDB-lite"/>
    </source>
</evidence>
<name>D7FH17_ECTSI</name>
<reference evidence="2 3" key="1">
    <citation type="journal article" date="2010" name="Nature">
        <title>The Ectocarpus genome and the independent evolution of multicellularity in brown algae.</title>
        <authorList>
            <person name="Cock J.M."/>
            <person name="Sterck L."/>
            <person name="Rouze P."/>
            <person name="Scornet D."/>
            <person name="Allen A.E."/>
            <person name="Amoutzias G."/>
            <person name="Anthouard V."/>
            <person name="Artiguenave F."/>
            <person name="Aury J.M."/>
            <person name="Badger J.H."/>
            <person name="Beszteri B."/>
            <person name="Billiau K."/>
            <person name="Bonnet E."/>
            <person name="Bothwell J.H."/>
            <person name="Bowler C."/>
            <person name="Boyen C."/>
            <person name="Brownlee C."/>
            <person name="Carrano C.J."/>
            <person name="Charrier B."/>
            <person name="Cho G.Y."/>
            <person name="Coelho S.M."/>
            <person name="Collen J."/>
            <person name="Corre E."/>
            <person name="Da Silva C."/>
            <person name="Delage L."/>
            <person name="Delaroque N."/>
            <person name="Dittami S.M."/>
            <person name="Doulbeau S."/>
            <person name="Elias M."/>
            <person name="Farnham G."/>
            <person name="Gachon C.M."/>
            <person name="Gschloessl B."/>
            <person name="Heesch S."/>
            <person name="Jabbari K."/>
            <person name="Jubin C."/>
            <person name="Kawai H."/>
            <person name="Kimura K."/>
            <person name="Kloareg B."/>
            <person name="Kupper F.C."/>
            <person name="Lang D."/>
            <person name="Le Bail A."/>
            <person name="Leblanc C."/>
            <person name="Lerouge P."/>
            <person name="Lohr M."/>
            <person name="Lopez P.J."/>
            <person name="Martens C."/>
            <person name="Maumus F."/>
            <person name="Michel G."/>
            <person name="Miranda-Saavedra D."/>
            <person name="Morales J."/>
            <person name="Moreau H."/>
            <person name="Motomura T."/>
            <person name="Nagasato C."/>
            <person name="Napoli C.A."/>
            <person name="Nelson D.R."/>
            <person name="Nyvall-Collen P."/>
            <person name="Peters A.F."/>
            <person name="Pommier C."/>
            <person name="Potin P."/>
            <person name="Poulain J."/>
            <person name="Quesneville H."/>
            <person name="Read B."/>
            <person name="Rensing S.A."/>
            <person name="Ritter A."/>
            <person name="Rousvoal S."/>
            <person name="Samanta M."/>
            <person name="Samson G."/>
            <person name="Schroeder D.C."/>
            <person name="Segurens B."/>
            <person name="Strittmatter M."/>
            <person name="Tonon T."/>
            <person name="Tregear J.W."/>
            <person name="Valentin K."/>
            <person name="von Dassow P."/>
            <person name="Yamagishi T."/>
            <person name="Van de Peer Y."/>
            <person name="Wincker P."/>
        </authorList>
    </citation>
    <scope>NUCLEOTIDE SEQUENCE [LARGE SCALE GENOMIC DNA]</scope>
    <source>
        <strain evidence="3">Ec32 / CCAP1310/4</strain>
    </source>
</reference>